<accession>E6PYA6</accession>
<reference evidence="1" key="1">
    <citation type="submission" date="2009-10" db="EMBL/GenBank/DDBJ databases">
        <title>Diversity of trophic interactions inside an arsenic-rich microbial ecosystem.</title>
        <authorList>
            <person name="Bertin P.N."/>
            <person name="Heinrich-Salmeron A."/>
            <person name="Pelletier E."/>
            <person name="Goulhen-Chollet F."/>
            <person name="Arsene-Ploetze F."/>
            <person name="Gallien S."/>
            <person name="Calteau A."/>
            <person name="Vallenet D."/>
            <person name="Casiot C."/>
            <person name="Chane-Woon-Ming B."/>
            <person name="Giloteaux L."/>
            <person name="Barakat M."/>
            <person name="Bonnefoy V."/>
            <person name="Bruneel O."/>
            <person name="Chandler M."/>
            <person name="Cleiss J."/>
            <person name="Duran R."/>
            <person name="Elbaz-Poulichet F."/>
            <person name="Fonknechten N."/>
            <person name="Lauga B."/>
            <person name="Mornico D."/>
            <person name="Ortet P."/>
            <person name="Schaeffer C."/>
            <person name="Siguier P."/>
            <person name="Alexander Thil Smith A."/>
            <person name="Van Dorsselaer A."/>
            <person name="Weissenbach J."/>
            <person name="Medigue C."/>
            <person name="Le Paslier D."/>
        </authorList>
    </citation>
    <scope>NUCLEOTIDE SEQUENCE</scope>
</reference>
<dbReference type="Pfam" id="PF03692">
    <property type="entry name" value="CxxCxxCC"/>
    <property type="match status" value="1"/>
</dbReference>
<comment type="caution">
    <text evidence="1">The sequence shown here is derived from an EMBL/GenBank/DDBJ whole genome shotgun (WGS) entry which is preliminary data.</text>
</comment>
<evidence type="ECO:0000313" key="1">
    <source>
        <dbReference type="EMBL" id="CBH99915.1"/>
    </source>
</evidence>
<dbReference type="EMBL" id="CABN01000067">
    <property type="protein sequence ID" value="CBH99915.1"/>
    <property type="molecule type" value="Genomic_DNA"/>
</dbReference>
<name>E6PYA6_9ZZZZ</name>
<organism evidence="1">
    <name type="scientific">mine drainage metagenome</name>
    <dbReference type="NCBI Taxonomy" id="410659"/>
    <lineage>
        <taxon>unclassified sequences</taxon>
        <taxon>metagenomes</taxon>
        <taxon>ecological metagenomes</taxon>
    </lineage>
</organism>
<dbReference type="AlphaFoldDB" id="E6PYA6"/>
<protein>
    <recommendedName>
        <fullName evidence="2">Flagellin N-methylase</fullName>
    </recommendedName>
</protein>
<gene>
    <name evidence="1" type="ORF">CARN3_0881</name>
</gene>
<evidence type="ECO:0008006" key="2">
    <source>
        <dbReference type="Google" id="ProtNLM"/>
    </source>
</evidence>
<dbReference type="InterPro" id="IPR005358">
    <property type="entry name" value="Puta_zinc/iron-chelating_dom"/>
</dbReference>
<proteinExistence type="predicted"/>
<sequence length="222" mass="23801">MQSMAEMDQDSLFSILTADVLLRKQTDSAFADSARRGGEHLVCHAGCTACCHGAFAISPLDALRLRWGMEELSAKDTERAAAVKARAARYRDQYAGSFPGNATTGLLDPERAEEFAAFANDAACPALDPRSGLCDLYDARPMTCRVFGPPVRQGTDDGEEGFAVCELCFTEASAEEIAAAEMHPPFDDEAELQETLLQATEGGKPEAGGETIVAWCLLEQNG</sequence>